<dbReference type="SMART" id="SM00137">
    <property type="entry name" value="MAM"/>
    <property type="match status" value="1"/>
</dbReference>
<name>A0A2G9UCL3_TELCI</name>
<dbReference type="InterPro" id="IPR000998">
    <property type="entry name" value="MAM_dom"/>
</dbReference>
<protein>
    <recommendedName>
        <fullName evidence="1">MAM domain-containing protein</fullName>
    </recommendedName>
</protein>
<keyword evidence="3" id="KW-1185">Reference proteome</keyword>
<dbReference type="AlphaFoldDB" id="A0A2G9UCL3"/>
<organism evidence="2 3">
    <name type="scientific">Teladorsagia circumcincta</name>
    <name type="common">Brown stomach worm</name>
    <name type="synonym">Ostertagia circumcincta</name>
    <dbReference type="NCBI Taxonomy" id="45464"/>
    <lineage>
        <taxon>Eukaryota</taxon>
        <taxon>Metazoa</taxon>
        <taxon>Ecdysozoa</taxon>
        <taxon>Nematoda</taxon>
        <taxon>Chromadorea</taxon>
        <taxon>Rhabditida</taxon>
        <taxon>Rhabditina</taxon>
        <taxon>Rhabditomorpha</taxon>
        <taxon>Strongyloidea</taxon>
        <taxon>Trichostrongylidae</taxon>
        <taxon>Teladorsagia</taxon>
    </lineage>
</organism>
<evidence type="ECO:0000313" key="3">
    <source>
        <dbReference type="Proteomes" id="UP000230423"/>
    </source>
</evidence>
<dbReference type="Gene3D" id="2.60.120.200">
    <property type="match status" value="1"/>
</dbReference>
<feature type="domain" description="MAM" evidence="1">
    <location>
        <begin position="27"/>
        <end position="192"/>
    </location>
</feature>
<accession>A0A2G9UCL3</accession>
<gene>
    <name evidence="2" type="ORF">TELCIR_10775</name>
</gene>
<evidence type="ECO:0000313" key="2">
    <source>
        <dbReference type="EMBL" id="PIO67472.1"/>
    </source>
</evidence>
<reference evidence="2 3" key="1">
    <citation type="submission" date="2015-09" db="EMBL/GenBank/DDBJ databases">
        <title>Draft genome of the parasitic nematode Teladorsagia circumcincta isolate WARC Sus (inbred).</title>
        <authorList>
            <person name="Mitreva M."/>
        </authorList>
    </citation>
    <scope>NUCLEOTIDE SEQUENCE [LARGE SCALE GENOMIC DNA]</scope>
    <source>
        <strain evidence="2 3">S</strain>
    </source>
</reference>
<dbReference type="SUPFAM" id="SSF49899">
    <property type="entry name" value="Concanavalin A-like lectins/glucanases"/>
    <property type="match status" value="1"/>
</dbReference>
<dbReference type="InterPro" id="IPR013320">
    <property type="entry name" value="ConA-like_dom_sf"/>
</dbReference>
<dbReference type="GO" id="GO:0016020">
    <property type="term" value="C:membrane"/>
    <property type="evidence" value="ECO:0007669"/>
    <property type="project" value="InterPro"/>
</dbReference>
<dbReference type="Proteomes" id="UP000230423">
    <property type="component" value="Unassembled WGS sequence"/>
</dbReference>
<dbReference type="EMBL" id="KZ347575">
    <property type="protein sequence ID" value="PIO67472.1"/>
    <property type="molecule type" value="Genomic_DNA"/>
</dbReference>
<sequence>MLLESHAVSDCMACRIQQLFPDTQKPSSMFSRFDIGNRNIFGEIKKLQKKVESGQESLFAMQFTGDPIRCILEENGFFAYTNGFMGRTTALLVSEVVSCQIGGGNIKYWYFKTGTESQLEVCTRQPPGSKDFNALKCYDGLSPNFIQQWIFRVIELPPLSQPFELLFRGTFYPPMDVIALTEIDYSSTLCGLTRGMDLSLVSKPGGFAKLKKQFVERLMRRTIGLPVEDVSHSLPPPILPVRVTHKRMRERSHK</sequence>
<dbReference type="OrthoDB" id="5872746at2759"/>
<proteinExistence type="predicted"/>
<evidence type="ECO:0000259" key="1">
    <source>
        <dbReference type="SMART" id="SM00137"/>
    </source>
</evidence>